<dbReference type="PANTHER" id="PTHR12549">
    <property type="entry name" value="JMJC DOMAIN-CONTAINING HISTONE DEMETHYLATION PROTEIN"/>
    <property type="match status" value="1"/>
</dbReference>
<comment type="subcellular location">
    <subcellularLocation>
        <location evidence="1">Nucleus</location>
    </subcellularLocation>
</comment>
<evidence type="ECO:0000259" key="4">
    <source>
        <dbReference type="PROSITE" id="PS51184"/>
    </source>
</evidence>
<keyword evidence="3" id="KW-0539">Nucleus</keyword>
<dbReference type="GO" id="GO:0006357">
    <property type="term" value="P:regulation of transcription by RNA polymerase II"/>
    <property type="evidence" value="ECO:0007669"/>
    <property type="project" value="TreeGrafter"/>
</dbReference>
<keyword evidence="2" id="KW-0479">Metal-binding</keyword>
<dbReference type="SUPFAM" id="SSF51197">
    <property type="entry name" value="Clavaminate synthase-like"/>
    <property type="match status" value="1"/>
</dbReference>
<dbReference type="RefSeq" id="XP_007392679.1">
    <property type="nucleotide sequence ID" value="XM_007392617.1"/>
</dbReference>
<accession>K5WL33</accession>
<keyword evidence="6" id="KW-1185">Reference proteome</keyword>
<dbReference type="Proteomes" id="UP000008370">
    <property type="component" value="Unassembled WGS sequence"/>
</dbReference>
<sequence>DIPADKEFKEVFGELAGHFELSLPFPEYTSVDAIQNGASHWLRLRKGADPPPGLRSPDLGPKFYIAPGDRTEEGTTRLHKDMCAAVNIMAYCAPDPLSKKMGAIWHIFMALDSETVSMFLREKHSLTEKDPDPLLGQRSYLDEQSLNDLWTRHKVRPFRIVQKEGEAMFIPPGAAHQ</sequence>
<evidence type="ECO:0000256" key="1">
    <source>
        <dbReference type="ARBA" id="ARBA00004123"/>
    </source>
</evidence>
<dbReference type="PANTHER" id="PTHR12549:SF38">
    <property type="entry name" value="JMJC DOMAIN-CONTAINING HISTONE DEMETHYLASE 2, ISOFORM A"/>
    <property type="match status" value="1"/>
</dbReference>
<dbReference type="GO" id="GO:0003712">
    <property type="term" value="F:transcription coregulator activity"/>
    <property type="evidence" value="ECO:0007669"/>
    <property type="project" value="TreeGrafter"/>
</dbReference>
<dbReference type="Pfam" id="PF02373">
    <property type="entry name" value="JmjC"/>
    <property type="match status" value="1"/>
</dbReference>
<dbReference type="GO" id="GO:0031490">
    <property type="term" value="F:chromatin DNA binding"/>
    <property type="evidence" value="ECO:0007669"/>
    <property type="project" value="TreeGrafter"/>
</dbReference>
<evidence type="ECO:0000313" key="5">
    <source>
        <dbReference type="EMBL" id="EKM60135.1"/>
    </source>
</evidence>
<dbReference type="Gene3D" id="2.60.120.650">
    <property type="entry name" value="Cupin"/>
    <property type="match status" value="1"/>
</dbReference>
<dbReference type="InParanoid" id="K5WL33"/>
<dbReference type="KEGG" id="pco:PHACADRAFT_74215"/>
<dbReference type="GO" id="GO:0032454">
    <property type="term" value="F:histone H3K9 demethylase activity"/>
    <property type="evidence" value="ECO:0007669"/>
    <property type="project" value="InterPro"/>
</dbReference>
<reference evidence="5 6" key="1">
    <citation type="journal article" date="2012" name="BMC Genomics">
        <title>Comparative genomics of the white-rot fungi, Phanerochaete carnosa and P. chrysosporium, to elucidate the genetic basis of the distinct wood types they colonize.</title>
        <authorList>
            <person name="Suzuki H."/>
            <person name="MacDonald J."/>
            <person name="Syed K."/>
            <person name="Salamov A."/>
            <person name="Hori C."/>
            <person name="Aerts A."/>
            <person name="Henrissat B."/>
            <person name="Wiebenga A."/>
            <person name="vanKuyk P.A."/>
            <person name="Barry K."/>
            <person name="Lindquist E."/>
            <person name="LaButti K."/>
            <person name="Lapidus A."/>
            <person name="Lucas S."/>
            <person name="Coutinho P."/>
            <person name="Gong Y."/>
            <person name="Samejima M."/>
            <person name="Mahadevan R."/>
            <person name="Abou-Zaid M."/>
            <person name="de Vries R.P."/>
            <person name="Igarashi K."/>
            <person name="Yadav J.S."/>
            <person name="Grigoriev I.V."/>
            <person name="Master E.R."/>
        </authorList>
    </citation>
    <scope>NUCLEOTIDE SEQUENCE [LARGE SCALE GENOMIC DNA]</scope>
    <source>
        <strain evidence="5 6">HHB-10118-sp</strain>
    </source>
</reference>
<evidence type="ECO:0000313" key="6">
    <source>
        <dbReference type="Proteomes" id="UP000008370"/>
    </source>
</evidence>
<gene>
    <name evidence="5" type="ORF">PHACADRAFT_74215</name>
</gene>
<dbReference type="GeneID" id="18920292"/>
<dbReference type="HOGENOM" id="CLU_1521400_0_0_1"/>
<dbReference type="PROSITE" id="PS51184">
    <property type="entry name" value="JMJC"/>
    <property type="match status" value="1"/>
</dbReference>
<dbReference type="GO" id="GO:0000785">
    <property type="term" value="C:chromatin"/>
    <property type="evidence" value="ECO:0007669"/>
    <property type="project" value="TreeGrafter"/>
</dbReference>
<organism evidence="5 6">
    <name type="scientific">Phanerochaete carnosa (strain HHB-10118-sp)</name>
    <name type="common">White-rot fungus</name>
    <name type="synonym">Peniophora carnosa</name>
    <dbReference type="NCBI Taxonomy" id="650164"/>
    <lineage>
        <taxon>Eukaryota</taxon>
        <taxon>Fungi</taxon>
        <taxon>Dikarya</taxon>
        <taxon>Basidiomycota</taxon>
        <taxon>Agaricomycotina</taxon>
        <taxon>Agaricomycetes</taxon>
        <taxon>Polyporales</taxon>
        <taxon>Phanerochaetaceae</taxon>
        <taxon>Phanerochaete</taxon>
    </lineage>
</organism>
<dbReference type="EMBL" id="JH930469">
    <property type="protein sequence ID" value="EKM60135.1"/>
    <property type="molecule type" value="Genomic_DNA"/>
</dbReference>
<dbReference type="InterPro" id="IPR003347">
    <property type="entry name" value="JmjC_dom"/>
</dbReference>
<dbReference type="AlphaFoldDB" id="K5WL33"/>
<feature type="non-terminal residue" evidence="5">
    <location>
        <position position="1"/>
    </location>
</feature>
<evidence type="ECO:0000256" key="2">
    <source>
        <dbReference type="ARBA" id="ARBA00022723"/>
    </source>
</evidence>
<feature type="domain" description="JmjC" evidence="4">
    <location>
        <begin position="39"/>
        <end position="177"/>
    </location>
</feature>
<dbReference type="GO" id="GO:0046872">
    <property type="term" value="F:metal ion binding"/>
    <property type="evidence" value="ECO:0007669"/>
    <property type="project" value="UniProtKB-KW"/>
</dbReference>
<dbReference type="InterPro" id="IPR045109">
    <property type="entry name" value="LSDs-like"/>
</dbReference>
<proteinExistence type="predicted"/>
<evidence type="ECO:0000256" key="3">
    <source>
        <dbReference type="ARBA" id="ARBA00023242"/>
    </source>
</evidence>
<dbReference type="OrthoDB" id="2754979at2759"/>
<name>K5WL33_PHACS</name>
<feature type="non-terminal residue" evidence="5">
    <location>
        <position position="177"/>
    </location>
</feature>
<protein>
    <recommendedName>
        <fullName evidence="4">JmjC domain-containing protein</fullName>
    </recommendedName>
</protein>
<dbReference type="GO" id="GO:0000118">
    <property type="term" value="C:histone deacetylase complex"/>
    <property type="evidence" value="ECO:0007669"/>
    <property type="project" value="TreeGrafter"/>
</dbReference>